<dbReference type="PANTHER" id="PTHR33096">
    <property type="entry name" value="CXC2 DOMAIN-CONTAINING PROTEIN"/>
    <property type="match status" value="1"/>
</dbReference>
<comment type="caution">
    <text evidence="2">The sequence shown here is derived from an EMBL/GenBank/DDBJ whole genome shotgun (WGS) entry which is preliminary data.</text>
</comment>
<dbReference type="AlphaFoldDB" id="A0A9P6NF26"/>
<name>A0A9P6NF26_9BASI</name>
<dbReference type="Pfam" id="PF18758">
    <property type="entry name" value="KDZ"/>
    <property type="match status" value="1"/>
</dbReference>
<evidence type="ECO:0000313" key="2">
    <source>
        <dbReference type="EMBL" id="KAG0144763.1"/>
    </source>
</evidence>
<feature type="non-terminal residue" evidence="2">
    <location>
        <position position="1"/>
    </location>
</feature>
<feature type="compositionally biased region" description="Polar residues" evidence="1">
    <location>
        <begin position="1"/>
        <end position="17"/>
    </location>
</feature>
<accession>A0A9P6NF26</accession>
<organism evidence="2 3">
    <name type="scientific">Cronartium quercuum f. sp. fusiforme G11</name>
    <dbReference type="NCBI Taxonomy" id="708437"/>
    <lineage>
        <taxon>Eukaryota</taxon>
        <taxon>Fungi</taxon>
        <taxon>Dikarya</taxon>
        <taxon>Basidiomycota</taxon>
        <taxon>Pucciniomycotina</taxon>
        <taxon>Pucciniomycetes</taxon>
        <taxon>Pucciniales</taxon>
        <taxon>Coleosporiaceae</taxon>
        <taxon>Cronartium</taxon>
    </lineage>
</organism>
<feature type="region of interest" description="Disordered" evidence="1">
    <location>
        <begin position="1"/>
        <end position="21"/>
    </location>
</feature>
<dbReference type="OrthoDB" id="3364670at2759"/>
<evidence type="ECO:0000256" key="1">
    <source>
        <dbReference type="SAM" id="MobiDB-lite"/>
    </source>
</evidence>
<reference evidence="2" key="1">
    <citation type="submission" date="2013-11" db="EMBL/GenBank/DDBJ databases">
        <title>Genome sequence of the fusiform rust pathogen reveals effectors for host alternation and coevolution with pine.</title>
        <authorList>
            <consortium name="DOE Joint Genome Institute"/>
            <person name="Smith K."/>
            <person name="Pendleton A."/>
            <person name="Kubisiak T."/>
            <person name="Anderson C."/>
            <person name="Salamov A."/>
            <person name="Aerts A."/>
            <person name="Riley R."/>
            <person name="Clum A."/>
            <person name="Lindquist E."/>
            <person name="Ence D."/>
            <person name="Campbell M."/>
            <person name="Kronenberg Z."/>
            <person name="Feau N."/>
            <person name="Dhillon B."/>
            <person name="Hamelin R."/>
            <person name="Burleigh J."/>
            <person name="Smith J."/>
            <person name="Yandell M."/>
            <person name="Nelson C."/>
            <person name="Grigoriev I."/>
            <person name="Davis J."/>
        </authorList>
    </citation>
    <scope>NUCLEOTIDE SEQUENCE</scope>
    <source>
        <strain evidence="2">G11</strain>
    </source>
</reference>
<proteinExistence type="predicted"/>
<protein>
    <submittedName>
        <fullName evidence="2">Uncharacterized protein</fullName>
    </submittedName>
</protein>
<dbReference type="EMBL" id="MU167289">
    <property type="protein sequence ID" value="KAG0144763.1"/>
    <property type="molecule type" value="Genomic_DNA"/>
</dbReference>
<evidence type="ECO:0000313" key="3">
    <source>
        <dbReference type="Proteomes" id="UP000886653"/>
    </source>
</evidence>
<gene>
    <name evidence="2" type="ORF">CROQUDRAFT_46793</name>
</gene>
<keyword evidence="3" id="KW-1185">Reference proteome</keyword>
<sequence>CSDSHTAANNTTSGTNKGQDHDSGIFACTCHHNIPLCFTNMYQSGKKLHYLVAILDHLMMYLLGKCVGVLYDIVCHLEMHILKVSHGSH</sequence>
<dbReference type="PANTHER" id="PTHR33096:SF1">
    <property type="entry name" value="CXC1-LIKE CYSTEINE CLUSTER ASSOCIATED WITH KDZ TRANSPOSASES DOMAIN-CONTAINING PROTEIN"/>
    <property type="match status" value="1"/>
</dbReference>
<dbReference type="Proteomes" id="UP000886653">
    <property type="component" value="Unassembled WGS sequence"/>
</dbReference>
<dbReference type="InterPro" id="IPR040521">
    <property type="entry name" value="KDZ"/>
</dbReference>